<dbReference type="Gene3D" id="3.60.110.10">
    <property type="entry name" value="Carbon-nitrogen hydrolase"/>
    <property type="match status" value="1"/>
</dbReference>
<gene>
    <name evidence="7" type="primary">nadE</name>
    <name evidence="11" type="ORF">BR63_17545</name>
</gene>
<dbReference type="PROSITE" id="PS50263">
    <property type="entry name" value="CN_HYDROLASE"/>
    <property type="match status" value="1"/>
</dbReference>
<feature type="binding site" evidence="7">
    <location>
        <position position="409"/>
    </location>
    <ligand>
        <name>deamido-NAD(+)</name>
        <dbReference type="ChEBI" id="CHEBI:58437"/>
        <note>ligand shared between two neighboring subunits</note>
    </ligand>
</feature>
<dbReference type="HAMAP" id="MF_02090">
    <property type="entry name" value="NadE_glutamine_dep"/>
    <property type="match status" value="1"/>
</dbReference>
<dbReference type="GO" id="GO:0009435">
    <property type="term" value="P:NAD+ biosynthetic process"/>
    <property type="evidence" value="ECO:0007669"/>
    <property type="project" value="UniProtKB-UniRule"/>
</dbReference>
<dbReference type="NCBIfam" id="TIGR00552">
    <property type="entry name" value="nadE"/>
    <property type="match status" value="1"/>
</dbReference>
<evidence type="ECO:0000256" key="8">
    <source>
        <dbReference type="PIRNR" id="PIRNR006630"/>
    </source>
</evidence>
<dbReference type="CDD" id="cd07570">
    <property type="entry name" value="GAT_Gln-NAD-synth"/>
    <property type="match status" value="1"/>
</dbReference>
<dbReference type="GO" id="GO:0004359">
    <property type="term" value="F:glutaminase activity"/>
    <property type="evidence" value="ECO:0007669"/>
    <property type="project" value="InterPro"/>
</dbReference>
<dbReference type="PIRSF" id="PIRSF006630">
    <property type="entry name" value="NADS_GAT"/>
    <property type="match status" value="1"/>
</dbReference>
<feature type="binding site" evidence="7">
    <location>
        <position position="120"/>
    </location>
    <ligand>
        <name>L-glutamine</name>
        <dbReference type="ChEBI" id="CHEBI:58359"/>
    </ligand>
</feature>
<feature type="binding site" evidence="7">
    <location>
        <position position="188"/>
    </location>
    <ligand>
        <name>L-glutamine</name>
        <dbReference type="ChEBI" id="CHEBI:58359"/>
    </ligand>
</feature>
<evidence type="ECO:0000256" key="5">
    <source>
        <dbReference type="ARBA" id="ARBA00022840"/>
    </source>
</evidence>
<feature type="active site" description="Proton acceptor; for glutaminase activity" evidence="7">
    <location>
        <position position="40"/>
    </location>
</feature>
<evidence type="ECO:0000256" key="7">
    <source>
        <dbReference type="HAMAP-Rule" id="MF_02090"/>
    </source>
</evidence>
<keyword evidence="6 7" id="KW-0520">NAD</keyword>
<dbReference type="InterPro" id="IPR003694">
    <property type="entry name" value="NAD_synthase"/>
</dbReference>
<accession>A0A7G6E747</accession>
<dbReference type="UniPathway" id="UPA00253">
    <property type="reaction ID" value="UER00334"/>
</dbReference>
<comment type="pathway">
    <text evidence="1 7 8">Cofactor biosynthesis; NAD(+) biosynthesis; NAD(+) from deamido-NAD(+) (L-Gln route): step 1/1.</text>
</comment>
<sequence>MKITIAQLNPVVGDIEGNMARLIDTLSHYSCDTDLIVFPELFLAGYPPRDLLERDSFINKIRLAIDKIVVESVKFPETGLLFGAPITSGENTGKGLYNSALLVYQGRILLSQHKSLLPTYDVFDEARYFDPAPSIQTIPFKGETLGISICEDAWNDPELWPKRKMYAFDPIEELAVQGANLLINISASPFYVGKEEIRYRLIQNHARKYEVPFIYVNQVGANDELIFDGRSIALDKKGEPLLVCKAFQEEIKTVDTGEKGIPGLYKPQEKIEAVYQALVLGVRDYMKKSGFKKAVIGLSGGIDSALVCCIAKEAVGAENVLGISMPSPYSSRGSMEDSRKLAANLGVEFRVVPITGIYQAYLDTLKKHFAGREADTTEENIQARIRGNILMAFSNKFGYLVLSTGNKSEMAVGYCTLYGDMSGGLSVISDVPKTMVYELAKFINRHGEIIPQEIIDKAPSAELRPNQTDQDTLPPYPYLDKILQLYIEEGYGAQDLVEEGFDPETVKWVIKTVEKNEYKRRQAAPGLKVNTKAFGIGRRIPLAAKRDS</sequence>
<dbReference type="PANTHER" id="PTHR23090:SF9">
    <property type="entry name" value="GLUTAMINE-DEPENDENT NAD(+) SYNTHETASE"/>
    <property type="match status" value="1"/>
</dbReference>
<evidence type="ECO:0000259" key="10">
    <source>
        <dbReference type="PROSITE" id="PS50263"/>
    </source>
</evidence>
<dbReference type="InterPro" id="IPR014729">
    <property type="entry name" value="Rossmann-like_a/b/a_fold"/>
</dbReference>
<dbReference type="InterPro" id="IPR003010">
    <property type="entry name" value="C-N_Hydrolase"/>
</dbReference>
<dbReference type="InterPro" id="IPR036526">
    <property type="entry name" value="C-N_Hydrolase_sf"/>
</dbReference>
<dbReference type="CDD" id="cd00553">
    <property type="entry name" value="NAD_synthase"/>
    <property type="match status" value="1"/>
</dbReference>
<evidence type="ECO:0000256" key="2">
    <source>
        <dbReference type="ARBA" id="ARBA00007145"/>
    </source>
</evidence>
<feature type="binding site" evidence="7">
    <location>
        <position position="519"/>
    </location>
    <ligand>
        <name>deamido-NAD(+)</name>
        <dbReference type="ChEBI" id="CHEBI:58437"/>
        <note>ligand shared between two neighboring subunits</note>
    </ligand>
</feature>
<evidence type="ECO:0000313" key="12">
    <source>
        <dbReference type="Proteomes" id="UP000515847"/>
    </source>
</evidence>
<evidence type="ECO:0000313" key="11">
    <source>
        <dbReference type="EMBL" id="QNB47901.1"/>
    </source>
</evidence>
<organism evidence="11 12">
    <name type="scientific">Thermanaerosceptrum fracticalcis</name>
    <dbReference type="NCBI Taxonomy" id="1712410"/>
    <lineage>
        <taxon>Bacteria</taxon>
        <taxon>Bacillati</taxon>
        <taxon>Bacillota</taxon>
        <taxon>Clostridia</taxon>
        <taxon>Eubacteriales</taxon>
        <taxon>Peptococcaceae</taxon>
        <taxon>Thermanaerosceptrum</taxon>
    </lineage>
</organism>
<comment type="catalytic activity">
    <reaction evidence="7 8">
        <text>deamido-NAD(+) + L-glutamine + ATP + H2O = L-glutamate + AMP + diphosphate + NAD(+) + H(+)</text>
        <dbReference type="Rhea" id="RHEA:24384"/>
        <dbReference type="ChEBI" id="CHEBI:15377"/>
        <dbReference type="ChEBI" id="CHEBI:15378"/>
        <dbReference type="ChEBI" id="CHEBI:29985"/>
        <dbReference type="ChEBI" id="CHEBI:30616"/>
        <dbReference type="ChEBI" id="CHEBI:33019"/>
        <dbReference type="ChEBI" id="CHEBI:57540"/>
        <dbReference type="ChEBI" id="CHEBI:58359"/>
        <dbReference type="ChEBI" id="CHEBI:58437"/>
        <dbReference type="ChEBI" id="CHEBI:456215"/>
        <dbReference type="EC" id="6.3.5.1"/>
    </reaction>
</comment>
<dbReference type="Pfam" id="PF02540">
    <property type="entry name" value="NAD_synthase"/>
    <property type="match status" value="1"/>
</dbReference>
<keyword evidence="3 7" id="KW-0436">Ligase</keyword>
<dbReference type="InterPro" id="IPR022310">
    <property type="entry name" value="NAD/GMP_synthase"/>
</dbReference>
<dbReference type="SUPFAM" id="SSF52402">
    <property type="entry name" value="Adenine nucleotide alpha hydrolases-like"/>
    <property type="match status" value="1"/>
</dbReference>
<dbReference type="OrthoDB" id="9803818at2"/>
<protein>
    <recommendedName>
        <fullName evidence="7 8">Glutamine-dependent NAD(+) synthetase</fullName>
        <ecNumber evidence="7 8">6.3.5.1</ecNumber>
    </recommendedName>
    <alternativeName>
        <fullName evidence="7 8">NAD(+) synthase [glutamine-hydrolyzing]</fullName>
    </alternativeName>
</protein>
<reference evidence="11 12" key="1">
    <citation type="journal article" date="2019" name="Front. Microbiol.">
        <title>Thermoanaerosceptrum fracticalcis gen. nov. sp. nov., a Novel Fumarate-Fermenting Microorganism From a Deep Fractured Carbonate Aquifer of the US Great Basin.</title>
        <authorList>
            <person name="Hamilton-Brehm S.D."/>
            <person name="Stewart L.E."/>
            <person name="Zavarin M."/>
            <person name="Caldwell M."/>
            <person name="Lawson P.A."/>
            <person name="Onstott T.C."/>
            <person name="Grzymski J."/>
            <person name="Neveux I."/>
            <person name="Lollar B.S."/>
            <person name="Russell C.E."/>
            <person name="Moser D.P."/>
        </authorList>
    </citation>
    <scope>NUCLEOTIDE SEQUENCE [LARGE SCALE GENOMIC DNA]</scope>
    <source>
        <strain evidence="11 12">DRI-13</strain>
    </source>
</reference>
<feature type="binding site" evidence="7">
    <location>
        <position position="380"/>
    </location>
    <ligand>
        <name>deamido-NAD(+)</name>
        <dbReference type="ChEBI" id="CHEBI:58437"/>
        <note>ligand shared between two neighboring subunits</note>
    </ligand>
</feature>
<dbReference type="NCBIfam" id="NF010588">
    <property type="entry name" value="PRK13981.1"/>
    <property type="match status" value="1"/>
</dbReference>
<proteinExistence type="inferred from homology"/>
<evidence type="ECO:0000256" key="3">
    <source>
        <dbReference type="ARBA" id="ARBA00022598"/>
    </source>
</evidence>
<evidence type="ECO:0000256" key="6">
    <source>
        <dbReference type="ARBA" id="ARBA00023027"/>
    </source>
</evidence>
<keyword evidence="4 7" id="KW-0547">Nucleotide-binding</keyword>
<feature type="active site" description="Nucleophile; for glutaminase activity" evidence="7">
    <location>
        <position position="150"/>
    </location>
</feature>
<dbReference type="FunFam" id="3.40.50.620:FF:000106">
    <property type="entry name" value="Glutamine-dependent NAD(+) synthetase"/>
    <property type="match status" value="1"/>
</dbReference>
<feature type="binding site" evidence="7">
    <location>
        <position position="404"/>
    </location>
    <ligand>
        <name>ATP</name>
        <dbReference type="ChEBI" id="CHEBI:30616"/>
    </ligand>
</feature>
<evidence type="ECO:0000256" key="1">
    <source>
        <dbReference type="ARBA" id="ARBA00005188"/>
    </source>
</evidence>
<dbReference type="Gene3D" id="3.40.50.620">
    <property type="entry name" value="HUPs"/>
    <property type="match status" value="1"/>
</dbReference>
<keyword evidence="5 7" id="KW-0067">ATP-binding</keyword>
<dbReference type="GO" id="GO:0008795">
    <property type="term" value="F:NAD+ synthase activity"/>
    <property type="evidence" value="ECO:0007669"/>
    <property type="project" value="UniProtKB-UniRule"/>
</dbReference>
<keyword evidence="12" id="KW-1185">Reference proteome</keyword>
<feature type="binding site" evidence="7">
    <location>
        <begin position="297"/>
        <end position="304"/>
    </location>
    <ligand>
        <name>ATP</name>
        <dbReference type="ChEBI" id="CHEBI:30616"/>
    </ligand>
</feature>
<comment type="caution">
    <text evidence="7">Lacks conserved residue(s) required for the propagation of feature annotation.</text>
</comment>
<comment type="similarity">
    <text evidence="9">Belongs to the NAD synthetase family.</text>
</comment>
<dbReference type="RefSeq" id="WP_034421190.1">
    <property type="nucleotide sequence ID" value="NZ_CP045798.1"/>
</dbReference>
<dbReference type="AlphaFoldDB" id="A0A7G6E747"/>
<name>A0A7G6E747_THEFR</name>
<dbReference type="Proteomes" id="UP000515847">
    <property type="component" value="Chromosome"/>
</dbReference>
<dbReference type="KEGG" id="tfr:BR63_17545"/>
<dbReference type="InterPro" id="IPR014445">
    <property type="entry name" value="Gln-dep_NAD_synthase"/>
</dbReference>
<comment type="function">
    <text evidence="7">Catalyzes the ATP-dependent amidation of deamido-NAD to form NAD. Uses L-glutamine as a nitrogen source.</text>
</comment>
<evidence type="ECO:0000256" key="4">
    <source>
        <dbReference type="ARBA" id="ARBA00022741"/>
    </source>
</evidence>
<dbReference type="GO" id="GO:0005737">
    <property type="term" value="C:cytoplasm"/>
    <property type="evidence" value="ECO:0007669"/>
    <property type="project" value="InterPro"/>
</dbReference>
<evidence type="ECO:0000256" key="9">
    <source>
        <dbReference type="RuleBase" id="RU003811"/>
    </source>
</evidence>
<feature type="domain" description="CN hydrolase" evidence="10">
    <location>
        <begin position="1"/>
        <end position="258"/>
    </location>
</feature>
<dbReference type="Pfam" id="PF00795">
    <property type="entry name" value="CN_hydrolase"/>
    <property type="match status" value="1"/>
</dbReference>
<feature type="active site" description="For glutaminase activity" evidence="7">
    <location>
        <position position="114"/>
    </location>
</feature>
<dbReference type="GO" id="GO:0003952">
    <property type="term" value="F:NAD+ synthase (glutamine-hydrolyzing) activity"/>
    <property type="evidence" value="ECO:0007669"/>
    <property type="project" value="UniProtKB-UniRule"/>
</dbReference>
<dbReference type="PANTHER" id="PTHR23090">
    <property type="entry name" value="NH 3 /GLUTAMINE-DEPENDENT NAD + SYNTHETASE"/>
    <property type="match status" value="1"/>
</dbReference>
<dbReference type="EMBL" id="CP045798">
    <property type="protein sequence ID" value="QNB47901.1"/>
    <property type="molecule type" value="Genomic_DNA"/>
</dbReference>
<feature type="binding site" evidence="7">
    <location>
        <position position="194"/>
    </location>
    <ligand>
        <name>L-glutamine</name>
        <dbReference type="ChEBI" id="CHEBI:58359"/>
    </ligand>
</feature>
<dbReference type="GO" id="GO:0005524">
    <property type="term" value="F:ATP binding"/>
    <property type="evidence" value="ECO:0007669"/>
    <property type="project" value="UniProtKB-UniRule"/>
</dbReference>
<dbReference type="EC" id="6.3.5.1" evidence="7 8"/>
<dbReference type="SUPFAM" id="SSF56317">
    <property type="entry name" value="Carbon-nitrogen hydrolase"/>
    <property type="match status" value="1"/>
</dbReference>
<comment type="similarity">
    <text evidence="2 7 8">In the C-terminal section; belongs to the NAD synthetase family.</text>
</comment>